<evidence type="ECO:0000313" key="1">
    <source>
        <dbReference type="EMBL" id="XDJ03432.1"/>
    </source>
</evidence>
<accession>A0AB39C9M5</accession>
<organism evidence="1">
    <name type="scientific">Aliivibrio phage vB_Alvi_H905</name>
    <dbReference type="NCBI Taxonomy" id="3234039"/>
    <lineage>
        <taxon>Viruses</taxon>
    </lineage>
</organism>
<sequence>MEKFKLNDSIEWVCCGCGSTDVIEHPVNPSVEDVYKEVSNEDGDMVEMKVSVVTEGYSSLECKNCHSKEVEAV</sequence>
<gene>
    <name evidence="1" type="ORF">H905_00014</name>
</gene>
<reference evidence="1" key="1">
    <citation type="journal article" date="2024" name="Genome Announc.">
        <title>Genome sequence of H905.</title>
        <authorList>
            <person name="Whistler C."/>
            <person name="Calawa J."/>
        </authorList>
    </citation>
    <scope>NUCLEOTIDE SEQUENCE</scope>
</reference>
<dbReference type="EMBL" id="PP986400">
    <property type="protein sequence ID" value="XDJ03432.1"/>
    <property type="molecule type" value="Genomic_DNA"/>
</dbReference>
<proteinExistence type="predicted"/>
<reference evidence="1" key="2">
    <citation type="submission" date="2024-07" db="EMBL/GenBank/DDBJ databases">
        <authorList>
            <person name="Foxall R."/>
        </authorList>
    </citation>
    <scope>NUCLEOTIDE SEQUENCE</scope>
</reference>
<protein>
    <submittedName>
        <fullName evidence="1">Uncharacterized protein</fullName>
    </submittedName>
</protein>
<name>A0AB39C9M5_9VIRU</name>